<dbReference type="KEGG" id="tra:Trad_0470"/>
<dbReference type="EMBL" id="CP002049">
    <property type="protein sequence ID" value="ADI13607.1"/>
    <property type="molecule type" value="Genomic_DNA"/>
</dbReference>
<proteinExistence type="predicted"/>
<feature type="domain" description="Gfo/Idh/MocA-like oxidoreductase N-terminal" evidence="2">
    <location>
        <begin position="14"/>
        <end position="134"/>
    </location>
</feature>
<dbReference type="InterPro" id="IPR051450">
    <property type="entry name" value="Gfo/Idh/MocA_Oxidoreductases"/>
</dbReference>
<dbReference type="STRING" id="649638.Trad_0470"/>
<reference evidence="5" key="1">
    <citation type="submission" date="2010-05" db="EMBL/GenBank/DDBJ databases">
        <title>The complete genome of Truepera radiovictris DSM 17093.</title>
        <authorList>
            <consortium name="US DOE Joint Genome Institute (JGI-PGF)"/>
            <person name="Lucas S."/>
            <person name="Copeland A."/>
            <person name="Lapidus A."/>
            <person name="Glavina del Rio T."/>
            <person name="Dalin E."/>
            <person name="Tice H."/>
            <person name="Bruce D."/>
            <person name="Goodwin L."/>
            <person name="Pitluck S."/>
            <person name="Kyrpides N."/>
            <person name="Mavromatis K."/>
            <person name="Ovchinnikova G."/>
            <person name="Munk A.C."/>
            <person name="Detter J.C."/>
            <person name="Han C."/>
            <person name="Tapia R."/>
            <person name="Land M."/>
            <person name="Hauser L."/>
            <person name="Markowitz V."/>
            <person name="Cheng J.-F."/>
            <person name="Hugenholtz P."/>
            <person name="Woyke T."/>
            <person name="Wu D."/>
            <person name="Tindall B."/>
            <person name="Pomrenke H.G."/>
            <person name="Brambilla E."/>
            <person name="Klenk H.-P."/>
            <person name="Eisen J.A."/>
        </authorList>
    </citation>
    <scope>NUCLEOTIDE SEQUENCE [LARGE SCALE GENOMIC DNA]</scope>
    <source>
        <strain evidence="5">DSM 17093 / CIP 108686 / LMG 22925 / RQ-24</strain>
    </source>
</reference>
<evidence type="ECO:0000313" key="5">
    <source>
        <dbReference type="Proteomes" id="UP000000379"/>
    </source>
</evidence>
<name>D7CS75_TRURR</name>
<keyword evidence="5" id="KW-1185">Reference proteome</keyword>
<dbReference type="eggNOG" id="COG0673">
    <property type="taxonomic scope" value="Bacteria"/>
</dbReference>
<dbReference type="OrthoDB" id="9815825at2"/>
<protein>
    <submittedName>
        <fullName evidence="4">Oxidoreductase domain protein</fullName>
    </submittedName>
</protein>
<dbReference type="Gene3D" id="3.30.360.10">
    <property type="entry name" value="Dihydrodipicolinate Reductase, domain 2"/>
    <property type="match status" value="1"/>
</dbReference>
<feature type="region of interest" description="Disordered" evidence="1">
    <location>
        <begin position="332"/>
        <end position="354"/>
    </location>
</feature>
<dbReference type="InterPro" id="IPR000683">
    <property type="entry name" value="Gfo/Idh/MocA-like_OxRdtase_N"/>
</dbReference>
<accession>D7CS75</accession>
<reference evidence="4 5" key="2">
    <citation type="journal article" date="2011" name="Stand. Genomic Sci.">
        <title>Complete genome sequence of Truepera radiovictrix type strain (RQ-24).</title>
        <authorList>
            <person name="Ivanova N."/>
            <person name="Rohde C."/>
            <person name="Munk C."/>
            <person name="Nolan M."/>
            <person name="Lucas S."/>
            <person name="Del Rio T.G."/>
            <person name="Tice H."/>
            <person name="Deshpande S."/>
            <person name="Cheng J.F."/>
            <person name="Tapia R."/>
            <person name="Han C."/>
            <person name="Goodwin L."/>
            <person name="Pitluck S."/>
            <person name="Liolios K."/>
            <person name="Mavromatis K."/>
            <person name="Mikhailova N."/>
            <person name="Pati A."/>
            <person name="Chen A."/>
            <person name="Palaniappan K."/>
            <person name="Land M."/>
            <person name="Hauser L."/>
            <person name="Chang Y.J."/>
            <person name="Jeffries C.D."/>
            <person name="Brambilla E."/>
            <person name="Rohde M."/>
            <person name="Goker M."/>
            <person name="Tindall B.J."/>
            <person name="Woyke T."/>
            <person name="Bristow J."/>
            <person name="Eisen J.A."/>
            <person name="Markowitz V."/>
            <person name="Hugenholtz P."/>
            <person name="Kyrpides N.C."/>
            <person name="Klenk H.P."/>
            <person name="Lapidus A."/>
        </authorList>
    </citation>
    <scope>NUCLEOTIDE SEQUENCE [LARGE SCALE GENOMIC DNA]</scope>
    <source>
        <strain evidence="5">DSM 17093 / CIP 108686 / LMG 22925 / RQ-24</strain>
    </source>
</reference>
<gene>
    <name evidence="4" type="ordered locus">Trad_0470</name>
</gene>
<dbReference type="Pfam" id="PF01408">
    <property type="entry name" value="GFO_IDH_MocA"/>
    <property type="match status" value="1"/>
</dbReference>
<sequence length="354" mass="38236">MPTPTTASTTSKVKLALIGAGNIAAFHLRGLLAHADKAECVALCDVSDANLALCAQRLRTSPARYHDWNRLFSEQDVDAVIIALPHHLHAPAILAAAAAGKHILCEKPMCTTLAEADAILGAVKRAGVTYMSAHNQLFSPVVREAKRLLDEGAIGGLRWLRTQDAFLAEAASMRDTWRGDAASQGGGELIDTGYHPSYLLLYLAAAPVAAVGASMSRFHMMIEGEDTASVQVRFQNGVLGEILTSWAMERPYGTHQIHLVGDRGELFGSDNELFYRPRGFDTPARRTLPPVDTFTEEIGHFVTCLLTEERPLHGAEEGRAVLELILRATESAAGWQSTAPKAAPERQGRLEATP</sequence>
<feature type="domain" description="GFO/IDH/MocA-like oxidoreductase" evidence="3">
    <location>
        <begin position="142"/>
        <end position="266"/>
    </location>
</feature>
<dbReference type="InterPro" id="IPR055170">
    <property type="entry name" value="GFO_IDH_MocA-like_dom"/>
</dbReference>
<dbReference type="Pfam" id="PF22725">
    <property type="entry name" value="GFO_IDH_MocA_C3"/>
    <property type="match status" value="1"/>
</dbReference>
<evidence type="ECO:0000259" key="2">
    <source>
        <dbReference type="Pfam" id="PF01408"/>
    </source>
</evidence>
<dbReference type="SUPFAM" id="SSF55347">
    <property type="entry name" value="Glyceraldehyde-3-phosphate dehydrogenase-like, C-terminal domain"/>
    <property type="match status" value="1"/>
</dbReference>
<dbReference type="RefSeq" id="WP_013176987.1">
    <property type="nucleotide sequence ID" value="NC_014221.1"/>
</dbReference>
<evidence type="ECO:0000259" key="3">
    <source>
        <dbReference type="Pfam" id="PF22725"/>
    </source>
</evidence>
<evidence type="ECO:0000313" key="4">
    <source>
        <dbReference type="EMBL" id="ADI13607.1"/>
    </source>
</evidence>
<feature type="compositionally biased region" description="Basic and acidic residues" evidence="1">
    <location>
        <begin position="343"/>
        <end position="354"/>
    </location>
</feature>
<dbReference type="Gene3D" id="3.40.50.720">
    <property type="entry name" value="NAD(P)-binding Rossmann-like Domain"/>
    <property type="match status" value="1"/>
</dbReference>
<dbReference type="InterPro" id="IPR036291">
    <property type="entry name" value="NAD(P)-bd_dom_sf"/>
</dbReference>
<dbReference type="PANTHER" id="PTHR43377">
    <property type="entry name" value="BILIVERDIN REDUCTASE A"/>
    <property type="match status" value="1"/>
</dbReference>
<dbReference type="SUPFAM" id="SSF51735">
    <property type="entry name" value="NAD(P)-binding Rossmann-fold domains"/>
    <property type="match status" value="1"/>
</dbReference>
<dbReference type="Proteomes" id="UP000000379">
    <property type="component" value="Chromosome"/>
</dbReference>
<organism evidence="4 5">
    <name type="scientific">Truepera radiovictrix (strain DSM 17093 / CIP 108686 / LMG 22925 / RQ-24)</name>
    <dbReference type="NCBI Taxonomy" id="649638"/>
    <lineage>
        <taxon>Bacteria</taxon>
        <taxon>Thermotogati</taxon>
        <taxon>Deinococcota</taxon>
        <taxon>Deinococci</taxon>
        <taxon>Trueperales</taxon>
        <taxon>Trueperaceae</taxon>
        <taxon>Truepera</taxon>
    </lineage>
</organism>
<evidence type="ECO:0000256" key="1">
    <source>
        <dbReference type="SAM" id="MobiDB-lite"/>
    </source>
</evidence>
<dbReference type="AlphaFoldDB" id="D7CS75"/>
<dbReference type="PANTHER" id="PTHR43377:SF8">
    <property type="entry name" value="BLR3664 PROTEIN"/>
    <property type="match status" value="1"/>
</dbReference>
<dbReference type="GO" id="GO:0000166">
    <property type="term" value="F:nucleotide binding"/>
    <property type="evidence" value="ECO:0007669"/>
    <property type="project" value="InterPro"/>
</dbReference>
<dbReference type="HOGENOM" id="CLU_023194_1_3_0"/>